<comment type="pathway">
    <text evidence="7">Protein biosynthesis; polypeptide chain elongation.</text>
</comment>
<dbReference type="UniPathway" id="UPA00345"/>
<dbReference type="InterPro" id="IPR014721">
    <property type="entry name" value="Ribsml_uS5_D2-typ_fold_subgr"/>
</dbReference>
<dbReference type="InterPro" id="IPR009000">
    <property type="entry name" value="Transl_B-barrel_sf"/>
</dbReference>
<dbReference type="Pfam" id="PF00009">
    <property type="entry name" value="GTP_EFTU"/>
    <property type="match status" value="1"/>
</dbReference>
<dbReference type="Pfam" id="PF03764">
    <property type="entry name" value="EFG_IV"/>
    <property type="match status" value="1"/>
</dbReference>
<dbReference type="NCBIfam" id="TIGR00231">
    <property type="entry name" value="small_GTP"/>
    <property type="match status" value="1"/>
</dbReference>
<dbReference type="SMART" id="SM00838">
    <property type="entry name" value="EFG_C"/>
    <property type="match status" value="1"/>
</dbReference>
<dbReference type="InterPro" id="IPR000640">
    <property type="entry name" value="EFG_V-like"/>
</dbReference>
<dbReference type="Pfam" id="PF00679">
    <property type="entry name" value="EFG_C"/>
    <property type="match status" value="1"/>
</dbReference>
<dbReference type="InterPro" id="IPR020568">
    <property type="entry name" value="Ribosomal_Su5_D2-typ_SF"/>
</dbReference>
<evidence type="ECO:0000256" key="7">
    <source>
        <dbReference type="HAMAP-Rule" id="MF_03061"/>
    </source>
</evidence>
<name>A0A1R1XLL4_9FUNG</name>
<reference evidence="10" key="1">
    <citation type="submission" date="2017-01" db="EMBL/GenBank/DDBJ databases">
        <authorList>
            <person name="Wang Y."/>
            <person name="White M."/>
            <person name="Kvist S."/>
            <person name="Moncalvo J.-M."/>
        </authorList>
    </citation>
    <scope>NUCLEOTIDE SEQUENCE [LARGE SCALE GENOMIC DNA]</scope>
    <source>
        <strain evidence="10">ID-206-W2</strain>
    </source>
</reference>
<keyword evidence="10" id="KW-1185">Reference proteome</keyword>
<evidence type="ECO:0000313" key="10">
    <source>
        <dbReference type="Proteomes" id="UP000187429"/>
    </source>
</evidence>
<dbReference type="PRINTS" id="PR00315">
    <property type="entry name" value="ELONGATNFCT"/>
</dbReference>
<dbReference type="SUPFAM" id="SSF54980">
    <property type="entry name" value="EF-G C-terminal domain-like"/>
    <property type="match status" value="2"/>
</dbReference>
<dbReference type="SUPFAM" id="SSF52540">
    <property type="entry name" value="P-loop containing nucleoside triphosphate hydrolases"/>
    <property type="match status" value="1"/>
</dbReference>
<dbReference type="NCBIfam" id="NF009381">
    <property type="entry name" value="PRK12740.1-5"/>
    <property type="match status" value="1"/>
</dbReference>
<dbReference type="Pfam" id="PF14492">
    <property type="entry name" value="EFG_III"/>
    <property type="match status" value="1"/>
</dbReference>
<dbReference type="FunFam" id="3.30.70.870:FF:000001">
    <property type="entry name" value="Elongation factor G"/>
    <property type="match status" value="1"/>
</dbReference>
<dbReference type="PANTHER" id="PTHR43636">
    <property type="entry name" value="ELONGATION FACTOR G, MITOCHONDRIAL"/>
    <property type="match status" value="1"/>
</dbReference>
<dbReference type="Gene3D" id="2.40.30.10">
    <property type="entry name" value="Translation factors"/>
    <property type="match status" value="1"/>
</dbReference>
<dbReference type="GO" id="GO:0070125">
    <property type="term" value="P:mitochondrial translational elongation"/>
    <property type="evidence" value="ECO:0007669"/>
    <property type="project" value="UniProtKB-UniRule"/>
</dbReference>
<evidence type="ECO:0000256" key="1">
    <source>
        <dbReference type="ARBA" id="ARBA00005870"/>
    </source>
</evidence>
<keyword evidence="2 7" id="KW-0547">Nucleotide-binding</keyword>
<accession>A0A1R1XLL4</accession>
<dbReference type="InterPro" id="IPR004161">
    <property type="entry name" value="EFTu-like_2"/>
</dbReference>
<dbReference type="FunFam" id="3.30.70.240:FF:000001">
    <property type="entry name" value="Elongation factor G"/>
    <property type="match status" value="1"/>
</dbReference>
<comment type="subcellular location">
    <subcellularLocation>
        <location evidence="7">Mitochondrion</location>
    </subcellularLocation>
</comment>
<evidence type="ECO:0000313" key="9">
    <source>
        <dbReference type="EMBL" id="OMJ15534.1"/>
    </source>
</evidence>
<dbReference type="Gene3D" id="3.30.70.870">
    <property type="entry name" value="Elongation Factor G (Translational Gtpase), domain 3"/>
    <property type="match status" value="1"/>
</dbReference>
<dbReference type="InterPro" id="IPR047872">
    <property type="entry name" value="EFG_IV"/>
</dbReference>
<keyword evidence="7" id="KW-0496">Mitochondrion</keyword>
<keyword evidence="4 7" id="KW-0648">Protein biosynthesis</keyword>
<dbReference type="InterPro" id="IPR009022">
    <property type="entry name" value="EFG_III"/>
</dbReference>
<dbReference type="InterPro" id="IPR005225">
    <property type="entry name" value="Small_GTP-bd"/>
</dbReference>
<dbReference type="CDD" id="cd01434">
    <property type="entry name" value="EFG_mtEFG1_IV"/>
    <property type="match status" value="1"/>
</dbReference>
<feature type="domain" description="Tr-type G" evidence="8">
    <location>
        <begin position="90"/>
        <end position="367"/>
    </location>
</feature>
<dbReference type="InterPro" id="IPR031157">
    <property type="entry name" value="G_TR_CS"/>
</dbReference>
<dbReference type="SUPFAM" id="SSF54211">
    <property type="entry name" value="Ribosomal protein S5 domain 2-like"/>
    <property type="match status" value="1"/>
</dbReference>
<dbReference type="Gene3D" id="3.40.50.300">
    <property type="entry name" value="P-loop containing nucleotide triphosphate hydrolases"/>
    <property type="match status" value="1"/>
</dbReference>
<dbReference type="CDD" id="cd16262">
    <property type="entry name" value="EFG_III"/>
    <property type="match status" value="1"/>
</dbReference>
<evidence type="ECO:0000256" key="4">
    <source>
        <dbReference type="ARBA" id="ARBA00022917"/>
    </source>
</evidence>
<dbReference type="InterPro" id="IPR000795">
    <property type="entry name" value="T_Tr_GTP-bd_dom"/>
</dbReference>
<dbReference type="Pfam" id="PF03144">
    <property type="entry name" value="GTP_EFTU_D2"/>
    <property type="match status" value="1"/>
</dbReference>
<dbReference type="GO" id="GO:0005739">
    <property type="term" value="C:mitochondrion"/>
    <property type="evidence" value="ECO:0007669"/>
    <property type="project" value="UniProtKB-SubCell"/>
</dbReference>
<dbReference type="Gene3D" id="3.30.230.10">
    <property type="match status" value="1"/>
</dbReference>
<dbReference type="GO" id="GO:0005525">
    <property type="term" value="F:GTP binding"/>
    <property type="evidence" value="ECO:0007669"/>
    <property type="project" value="UniProtKB-UniRule"/>
</dbReference>
<comment type="similarity">
    <text evidence="1">Belongs to the TRAFAC class translation factor GTPase superfamily. Classic translation factor GTPase family. EF-G/EF-2 subfamily.</text>
</comment>
<evidence type="ECO:0000256" key="2">
    <source>
        <dbReference type="ARBA" id="ARBA00022741"/>
    </source>
</evidence>
<dbReference type="SMART" id="SM00889">
    <property type="entry name" value="EFG_IV"/>
    <property type="match status" value="1"/>
</dbReference>
<comment type="function">
    <text evidence="7">Mitochondrial GTPase that catalyzes the GTP-dependent ribosomal translocation step during translation elongation. During this step, the ribosome changes from the pre-translocational (PRE) to the post-translocational (POST) state as the newly formed A-site-bound peptidyl-tRNA and P-site-bound deacylated tRNA move to the P and E sites, respectively. Catalyzes the coordinated movement of the two tRNA molecules, the mRNA and conformational changes in the ribosome.</text>
</comment>
<evidence type="ECO:0000256" key="5">
    <source>
        <dbReference type="ARBA" id="ARBA00023134"/>
    </source>
</evidence>
<dbReference type="NCBIfam" id="TIGR00484">
    <property type="entry name" value="EF-G"/>
    <property type="match status" value="1"/>
</dbReference>
<evidence type="ECO:0000259" key="8">
    <source>
        <dbReference type="PROSITE" id="PS51722"/>
    </source>
</evidence>
<dbReference type="InterPro" id="IPR004540">
    <property type="entry name" value="Transl_elong_EFG/EF2"/>
</dbReference>
<dbReference type="GO" id="GO:0003746">
    <property type="term" value="F:translation elongation factor activity"/>
    <property type="evidence" value="ECO:0007669"/>
    <property type="project" value="UniProtKB-UniRule"/>
</dbReference>
<keyword evidence="5 7" id="KW-0342">GTP-binding</keyword>
<comment type="similarity">
    <text evidence="7">Belongs to the GTP-binding elongation factor family. EF-G/EF-2 subfamily.</text>
</comment>
<dbReference type="FunFam" id="2.40.30.10:FF:000022">
    <property type="entry name" value="Elongation factor G, mitochondrial"/>
    <property type="match status" value="1"/>
</dbReference>
<keyword evidence="3 7" id="KW-0251">Elongation factor</keyword>
<dbReference type="InterPro" id="IPR035647">
    <property type="entry name" value="EFG_III/V"/>
</dbReference>
<feature type="binding site" evidence="7">
    <location>
        <begin position="220"/>
        <end position="223"/>
    </location>
    <ligand>
        <name>GTP</name>
        <dbReference type="ChEBI" id="CHEBI:37565"/>
    </ligand>
</feature>
<dbReference type="PANTHER" id="PTHR43636:SF2">
    <property type="entry name" value="ELONGATION FACTOR G, MITOCHONDRIAL"/>
    <property type="match status" value="1"/>
</dbReference>
<evidence type="ECO:0000256" key="6">
    <source>
        <dbReference type="ARBA" id="ARBA00024731"/>
    </source>
</evidence>
<dbReference type="PROSITE" id="PS00301">
    <property type="entry name" value="G_TR_1"/>
    <property type="match status" value="1"/>
</dbReference>
<comment type="caution">
    <text evidence="9">The sequence shown here is derived from an EMBL/GenBank/DDBJ whole genome shotgun (WGS) entry which is preliminary data.</text>
</comment>
<dbReference type="PROSITE" id="PS51722">
    <property type="entry name" value="G_TR_2"/>
    <property type="match status" value="1"/>
</dbReference>
<dbReference type="HAMAP" id="MF_00054_B">
    <property type="entry name" value="EF_G_EF_2_B"/>
    <property type="match status" value="1"/>
</dbReference>
<comment type="function">
    <text evidence="6">Catalyzes the GTP-dependent ribosomal translocation step during translation elongation. During this step, the ribosome changes from the pre-translocational (PRE) to the post-translocational (POST) state as the newly formed A-site-bound peptidyl-tRNA and P-site-bound deacylated tRNA move to the P and E sites, respectively. Catalyzes the coordinated movement of the two tRNA molecules, the mRNA and conformational changes in the ribosome.</text>
</comment>
<sequence length="802" mass="88843">MSMLKLLRRSAQISSKALKSAPRPLVLSRGLTSLQKAAHSSSFFSNKNSALYTSSDLQAIRLTSNIPQLSSYSTSPDSFVPNKEDVNRLNNLRNIGISAHIDSGKTTLTERILYYTGRINEIHEVKGKDAVGATMDWMELERERGITIQSAATYAKWKENNINIIDTPGHIDFTIEVERALRVLDGAVLVLCAVAGVQSQTITVDRQMKRYNVPRISFVNKMDRAGANPDRIVEQIESKLKISAAAVQIPIGKETEFCGVVDLIKMKAIYNEGVRGNDLVEKDIPADLVDKANEARSHLISKLSDIDEEICELYLEEKEPTEQQLMDAIRRSTLSLKFTPVFIGSAFKNTGIQPLISGICSFLPNPTESENTALDIDNAEAPVTVKSYSNLPFVGLAFKLEDGKYGQLTYVRLYQGKLEKGQFIHHVKTGKKIKISRLVRMHSNSMEDIDEAGAGEIVALFGIDCASGDTFTDGTINYSMTSIFVPEPVISLSLTPKVKNSPNFSRALNRFQKEDPTFRVKVDSESKETIIYGMGELHLDIYVSRMEREFGVSCTTGKPLVAYRETINIKSDFNYTHKKQTGGAGQFGRVIGYIEPISSEENRGTENEFLNNVVGGKIPTQYMAACEKGFQDAVAQGSLCGYPLVNVRLELHDGLAHSVDSSELAFRLAVFHAFREGNYSPPPPLTLPALVKSNFTVKSAKPQILEPIMKVDVTTPTEFQGNILGSLNRRNGVIIDSEVQDDYSVVTAEVSLNKMFGYSSELRSITQGKGEFSMDYLRHSPVLSSVQEEMIKEYLKAKAAEK</sequence>
<protein>
    <recommendedName>
        <fullName evidence="7">Elongation factor G, mitochondrial</fullName>
        <shortName evidence="7">EF-Gmt</shortName>
    </recommendedName>
    <alternativeName>
        <fullName evidence="7">Elongation factor G 1, mitochondrial</fullName>
        <shortName evidence="7">mEF-G 1</shortName>
    </alternativeName>
    <alternativeName>
        <fullName evidence="7">Elongation factor G1</fullName>
    </alternativeName>
</protein>
<dbReference type="GO" id="GO:0003924">
    <property type="term" value="F:GTPase activity"/>
    <property type="evidence" value="ECO:0007669"/>
    <property type="project" value="UniProtKB-UniRule"/>
</dbReference>
<feature type="binding site" evidence="7">
    <location>
        <begin position="99"/>
        <end position="106"/>
    </location>
    <ligand>
        <name>GTP</name>
        <dbReference type="ChEBI" id="CHEBI:37565"/>
    </ligand>
</feature>
<dbReference type="Gene3D" id="3.30.70.240">
    <property type="match status" value="1"/>
</dbReference>
<dbReference type="InterPro" id="IPR005517">
    <property type="entry name" value="Transl_elong_EFG/EF2_IV"/>
</dbReference>
<organism evidence="9 10">
    <name type="scientific">Smittium culicis</name>
    <dbReference type="NCBI Taxonomy" id="133412"/>
    <lineage>
        <taxon>Eukaryota</taxon>
        <taxon>Fungi</taxon>
        <taxon>Fungi incertae sedis</taxon>
        <taxon>Zoopagomycota</taxon>
        <taxon>Kickxellomycotina</taxon>
        <taxon>Harpellomycetes</taxon>
        <taxon>Harpellales</taxon>
        <taxon>Legeriomycetaceae</taxon>
        <taxon>Smittium</taxon>
    </lineage>
</organism>
<evidence type="ECO:0000256" key="3">
    <source>
        <dbReference type="ARBA" id="ARBA00022768"/>
    </source>
</evidence>
<proteinExistence type="inferred from homology"/>
<dbReference type="Proteomes" id="UP000187429">
    <property type="component" value="Unassembled WGS sequence"/>
</dbReference>
<dbReference type="OrthoDB" id="198619at2759"/>
<dbReference type="AlphaFoldDB" id="A0A1R1XLL4"/>
<dbReference type="CDD" id="cd01886">
    <property type="entry name" value="EF-G"/>
    <property type="match status" value="1"/>
</dbReference>
<dbReference type="SUPFAM" id="SSF50447">
    <property type="entry name" value="Translation proteins"/>
    <property type="match status" value="1"/>
</dbReference>
<dbReference type="FunFam" id="3.40.50.300:FF:000029">
    <property type="entry name" value="Elongation factor G"/>
    <property type="match status" value="1"/>
</dbReference>
<gene>
    <name evidence="7" type="primary">MEF1</name>
    <name evidence="9" type="ORF">AYI69_g8155</name>
</gene>
<dbReference type="EMBL" id="LSSM01004217">
    <property type="protein sequence ID" value="OMJ15534.1"/>
    <property type="molecule type" value="Genomic_DNA"/>
</dbReference>
<dbReference type="CDD" id="cd04091">
    <property type="entry name" value="mtEFG1_II_like"/>
    <property type="match status" value="1"/>
</dbReference>
<feature type="binding site" evidence="7">
    <location>
        <begin position="166"/>
        <end position="170"/>
    </location>
    <ligand>
        <name>GTP</name>
        <dbReference type="ChEBI" id="CHEBI:37565"/>
    </ligand>
</feature>
<dbReference type="InterPro" id="IPR027417">
    <property type="entry name" value="P-loop_NTPase"/>
</dbReference>
<dbReference type="InterPro" id="IPR041095">
    <property type="entry name" value="EFG_II"/>
</dbReference>